<dbReference type="PATRIC" id="fig|470.1342.peg.530"/>
<evidence type="ECO:0000313" key="2">
    <source>
        <dbReference type="EMBL" id="MVM91140.1"/>
    </source>
</evidence>
<evidence type="ECO:0000313" key="1">
    <source>
        <dbReference type="EMBL" id="AKA30310.1"/>
    </source>
</evidence>
<reference evidence="4 7" key="4">
    <citation type="submission" date="2018-07" db="EMBL/GenBank/DDBJ databases">
        <authorList>
            <consortium name="Pathogen Informatics"/>
        </authorList>
    </citation>
    <scope>NUCLEOTIDE SEQUENCE [LARGE SCALE GENOMIC DNA]</scope>
    <source>
        <strain evidence="4 7">4300STDY7045823</strain>
    </source>
</reference>
<dbReference type="Proteomes" id="UP000252694">
    <property type="component" value="Unassembled WGS sequence"/>
</dbReference>
<evidence type="ECO:0000313" key="7">
    <source>
        <dbReference type="Proteomes" id="UP000252694"/>
    </source>
</evidence>
<reference evidence="1 5" key="1">
    <citation type="journal article" date="2015" name="J. Bacteriol.">
        <title>Resources for Genetic and Genomic Analysis of Emerging Pathogen Acinetobacter baumannii.</title>
        <authorList>
            <person name="Gallagher L.A."/>
            <person name="Ramage E."/>
            <person name="Weiss E.J."/>
            <person name="Radey M."/>
            <person name="Hayden H.S."/>
            <person name="Held K.G."/>
            <person name="Huse H.K."/>
            <person name="Zurawski D.V."/>
            <person name="Brittnacher M.J."/>
            <person name="Manoil C."/>
        </authorList>
    </citation>
    <scope>NUCLEOTIDE SEQUENCE [LARGE SCALE GENOMIC DNA]</scope>
    <source>
        <strain evidence="1 5">AB5075-UW</strain>
    </source>
</reference>
<dbReference type="AlphaFoldDB" id="A0A0D8V9M1"/>
<protein>
    <submittedName>
        <fullName evidence="1">Uncharacterized protein</fullName>
    </submittedName>
</protein>
<dbReference type="Proteomes" id="UP000223291">
    <property type="component" value="Unassembled WGS sequence"/>
</dbReference>
<dbReference type="Proteomes" id="UP000032746">
    <property type="component" value="Chromosome"/>
</dbReference>
<evidence type="ECO:0000313" key="4">
    <source>
        <dbReference type="EMBL" id="SST22126.1"/>
    </source>
</evidence>
<evidence type="ECO:0000313" key="5">
    <source>
        <dbReference type="Proteomes" id="UP000032746"/>
    </source>
</evidence>
<name>A0A0D8V9M1_ACIBA</name>
<accession>A0A0D8V9M1</accession>
<sequence length="98" mass="11349">MTVSVDSLIEKMLLKLMKQIEAKPIIPIECQLWDEQDIANYFKYSLDYTKRHIISNDNFPPSRELPTSATGDRTVSRWKATDVISFGMAFDKTNIKYS</sequence>
<gene>
    <name evidence="1" type="ORF">ABUW_0539</name>
    <name evidence="3" type="ORF">CPI82_00140</name>
    <name evidence="2" type="ORF">GNY86_06365</name>
    <name evidence="4" type="ORF">SAMEA104305318_01639</name>
</gene>
<organism evidence="1 5">
    <name type="scientific">Acinetobacter baumannii</name>
    <dbReference type="NCBI Taxonomy" id="470"/>
    <lineage>
        <taxon>Bacteria</taxon>
        <taxon>Pseudomonadati</taxon>
        <taxon>Pseudomonadota</taxon>
        <taxon>Gammaproteobacteria</taxon>
        <taxon>Moraxellales</taxon>
        <taxon>Moraxellaceae</taxon>
        <taxon>Acinetobacter</taxon>
        <taxon>Acinetobacter calcoaceticus/baumannii complex</taxon>
    </lineage>
</organism>
<evidence type="ECO:0000313" key="3">
    <source>
        <dbReference type="EMBL" id="PHQ04273.1"/>
    </source>
</evidence>
<evidence type="ECO:0000313" key="6">
    <source>
        <dbReference type="Proteomes" id="UP000223291"/>
    </source>
</evidence>
<reference evidence="5" key="2">
    <citation type="submission" date="2015-03" db="EMBL/GenBank/DDBJ databases">
        <authorList>
            <person name="Gallagher L.A."/>
            <person name="Hayden H.S."/>
            <person name="Weiss E.J."/>
            <person name="Hager K.R."/>
            <person name="Ramage E."/>
            <person name="Radey M.R."/>
            <person name="Bydalek R."/>
            <person name="Manoil C."/>
            <person name="Miller S.I."/>
            <person name="Brittnacher M.J."/>
        </authorList>
    </citation>
    <scope>NUCLEOTIDE SEQUENCE [LARGE SCALE GENOMIC DNA]</scope>
    <source>
        <strain evidence="5">AB5075-UW</strain>
    </source>
</reference>
<evidence type="ECO:0000313" key="8">
    <source>
        <dbReference type="Proteomes" id="UP000439424"/>
    </source>
</evidence>
<dbReference type="EMBL" id="CP008706">
    <property type="protein sequence ID" value="AKA30310.1"/>
    <property type="molecule type" value="Genomic_DNA"/>
</dbReference>
<dbReference type="EMBL" id="WPIP01000033">
    <property type="protein sequence ID" value="MVM91140.1"/>
    <property type="molecule type" value="Genomic_DNA"/>
</dbReference>
<dbReference type="Proteomes" id="UP000439424">
    <property type="component" value="Unassembled WGS sequence"/>
</dbReference>
<dbReference type="EMBL" id="UFMQ01000005">
    <property type="protein sequence ID" value="SST22126.1"/>
    <property type="molecule type" value="Genomic_DNA"/>
</dbReference>
<reference evidence="2 8" key="5">
    <citation type="submission" date="2019-11" db="EMBL/GenBank/DDBJ databases">
        <title>Multidrug-resistant Acinetobacter baumannii moving toward extensively drug-resistant over fifteen years in South of Brazil.</title>
        <authorList>
            <person name="Fedrigo N.H."/>
            <person name="Cerdeira L."/>
            <person name="Fuga B."/>
            <person name="Marini P.V.B."/>
            <person name="Shinohara D.R."/>
            <person name="Carrara-Marroni F.E."/>
            <person name="Lincopan N."/>
            <person name="Tognim M.C.B."/>
        </authorList>
    </citation>
    <scope>NUCLEOTIDE SEQUENCE [LARGE SCALE GENOMIC DNA]</scope>
    <source>
        <strain evidence="2 8">Ac576</strain>
    </source>
</reference>
<dbReference type="RefSeq" id="WP_000218943.1">
    <property type="nucleotide sequence ID" value="NZ_CAJHGN010000025.1"/>
</dbReference>
<reference evidence="3 6" key="3">
    <citation type="submission" date="2017-09" db="EMBL/GenBank/DDBJ databases">
        <title>Draft genome of Acinetobacter baumannii strain I43, a mercury resistant bacteria.</title>
        <authorList>
            <person name="Siqueira K.A."/>
            <person name="Mello I.S."/>
            <person name="Mendes T.A."/>
            <person name="Soares M.A."/>
        </authorList>
    </citation>
    <scope>NUCLEOTIDE SEQUENCE [LARGE SCALE GENOMIC DNA]</scope>
    <source>
        <strain evidence="3 6">I43</strain>
    </source>
</reference>
<dbReference type="EMBL" id="NXDV01000001">
    <property type="protein sequence ID" value="PHQ04273.1"/>
    <property type="molecule type" value="Genomic_DNA"/>
</dbReference>
<proteinExistence type="predicted"/>